<accession>A0ABP5GRA1</accession>
<name>A0ABP5GRA1_9ACTN</name>
<organism evidence="1 2">
    <name type="scientific">Catenulispora yoronensis</name>
    <dbReference type="NCBI Taxonomy" id="450799"/>
    <lineage>
        <taxon>Bacteria</taxon>
        <taxon>Bacillati</taxon>
        <taxon>Actinomycetota</taxon>
        <taxon>Actinomycetes</taxon>
        <taxon>Catenulisporales</taxon>
        <taxon>Catenulisporaceae</taxon>
        <taxon>Catenulispora</taxon>
    </lineage>
</organism>
<dbReference type="RefSeq" id="WP_344670120.1">
    <property type="nucleotide sequence ID" value="NZ_BAAAQN010000056.1"/>
</dbReference>
<gene>
    <name evidence="1" type="ORF">GCM10009839_71360</name>
</gene>
<evidence type="ECO:0000313" key="1">
    <source>
        <dbReference type="EMBL" id="GAA2053310.1"/>
    </source>
</evidence>
<evidence type="ECO:0008006" key="3">
    <source>
        <dbReference type="Google" id="ProtNLM"/>
    </source>
</evidence>
<proteinExistence type="predicted"/>
<dbReference type="EMBL" id="BAAAQN010000056">
    <property type="protein sequence ID" value="GAA2053310.1"/>
    <property type="molecule type" value="Genomic_DNA"/>
</dbReference>
<keyword evidence="2" id="KW-1185">Reference proteome</keyword>
<dbReference type="Proteomes" id="UP001500751">
    <property type="component" value="Unassembled WGS sequence"/>
</dbReference>
<evidence type="ECO:0000313" key="2">
    <source>
        <dbReference type="Proteomes" id="UP001500751"/>
    </source>
</evidence>
<reference evidence="2" key="1">
    <citation type="journal article" date="2019" name="Int. J. Syst. Evol. Microbiol.">
        <title>The Global Catalogue of Microorganisms (GCM) 10K type strain sequencing project: providing services to taxonomists for standard genome sequencing and annotation.</title>
        <authorList>
            <consortium name="The Broad Institute Genomics Platform"/>
            <consortium name="The Broad Institute Genome Sequencing Center for Infectious Disease"/>
            <person name="Wu L."/>
            <person name="Ma J."/>
        </authorList>
    </citation>
    <scope>NUCLEOTIDE SEQUENCE [LARGE SCALE GENOMIC DNA]</scope>
    <source>
        <strain evidence="2">JCM 16014</strain>
    </source>
</reference>
<comment type="caution">
    <text evidence="1">The sequence shown here is derived from an EMBL/GenBank/DDBJ whole genome shotgun (WGS) entry which is preliminary data.</text>
</comment>
<sequence length="214" mass="22541">MSDRGTVRSGRRVDAARLPADLVELIAGLAPGEVLTITRDGEDLARVTGAGGPLEGTVIRSGTGSGTGFGSPAGDVPQPVHHAEVTVVATAMKLSETVRTSLSTELGADYIVLDMESAPDTVDILLVPPISPQLLGSLRERFPRARVMVAELDDPELGISYKGPVQRLLDSGADAYLASTTLPRLARQLDRAITHRTQLTADSPRLAIEPRGGF</sequence>
<protein>
    <recommendedName>
        <fullName evidence="3">Prevent-host-death family protein</fullName>
    </recommendedName>
</protein>